<proteinExistence type="predicted"/>
<dbReference type="SUPFAM" id="SSF51445">
    <property type="entry name" value="(Trans)glycosidases"/>
    <property type="match status" value="1"/>
</dbReference>
<comment type="caution">
    <text evidence="1">The sequence shown here is derived from an EMBL/GenBank/DDBJ whole genome shotgun (WGS) entry which is preliminary data.</text>
</comment>
<dbReference type="PANTHER" id="PTHR43053">
    <property type="entry name" value="GLYCOSIDASE FAMILY 31"/>
    <property type="match status" value="1"/>
</dbReference>
<keyword evidence="2" id="KW-1185">Reference proteome</keyword>
<dbReference type="Proteomes" id="UP001250662">
    <property type="component" value="Unassembled WGS sequence"/>
</dbReference>
<organism evidence="1 2">
    <name type="scientific">Croceitalea vernalis</name>
    <dbReference type="NCBI Taxonomy" id="3075599"/>
    <lineage>
        <taxon>Bacteria</taxon>
        <taxon>Pseudomonadati</taxon>
        <taxon>Bacteroidota</taxon>
        <taxon>Flavobacteriia</taxon>
        <taxon>Flavobacteriales</taxon>
        <taxon>Flavobacteriaceae</taxon>
        <taxon>Croceitalea</taxon>
    </lineage>
</organism>
<dbReference type="CDD" id="cd14791">
    <property type="entry name" value="GH36"/>
    <property type="match status" value="1"/>
</dbReference>
<evidence type="ECO:0000313" key="2">
    <source>
        <dbReference type="Proteomes" id="UP001250662"/>
    </source>
</evidence>
<dbReference type="RefSeq" id="WP_311388159.1">
    <property type="nucleotide sequence ID" value="NZ_JAVRHU010000003.1"/>
</dbReference>
<protein>
    <submittedName>
        <fullName evidence="1">Alpha-galactosidase</fullName>
    </submittedName>
</protein>
<reference evidence="1 2" key="1">
    <citation type="submission" date="2023-09" db="EMBL/GenBank/DDBJ databases">
        <authorList>
            <person name="Rey-Velasco X."/>
        </authorList>
    </citation>
    <scope>NUCLEOTIDE SEQUENCE [LARGE SCALE GENOMIC DNA]</scope>
    <source>
        <strain evidence="1 2">P007</strain>
    </source>
</reference>
<dbReference type="InterPro" id="IPR050985">
    <property type="entry name" value="Alpha-glycosidase_related"/>
</dbReference>
<name>A0ABU3BJH1_9FLAO</name>
<dbReference type="EMBL" id="JAVRHU010000003">
    <property type="protein sequence ID" value="MDT0622317.1"/>
    <property type="molecule type" value="Genomic_DNA"/>
</dbReference>
<gene>
    <name evidence="1" type="ORF">RM520_11830</name>
</gene>
<dbReference type="InterPro" id="IPR013785">
    <property type="entry name" value="Aldolase_TIM"/>
</dbReference>
<accession>A0ABU3BJH1</accession>
<dbReference type="InterPro" id="IPR002252">
    <property type="entry name" value="Glyco_hydro_36"/>
</dbReference>
<sequence>MINVDFAESTVQTIEIVGADESVCSTIEKNHSEIGLEIYDFKVECKEKHFPKPITLKWKIPGINVKGVWKPTTDFSKKIQADWELNHMESRISIDAPVISLFGQNDENVITFACSNAISKLLMNAHVREEDNCFYCHITFFSEEEQPIENFEAQIRIDTRKILFSSALNDVSIWWETFENLKPAKVPDIAKTPLYSTWYQFHQNLNHELLLKECKLAYELGYKAIIIDDGWQTLDSNRGYDYTGDWQPARFPDMKNYIKKIHDIGLKAALWYSVPFCGVKSEAYKKFKDKFLTEDHRWAPVFDPRYPEVRKYLVDIYASAVKDWNLDGLKLDFIDDFRLYENTPLGMENGRDYASVNEAVYRLMTDVMLKLHSINPEIFIEFRQKYVGPAMRKFGNMLRAFDCPGDVTMNRVRIADIRMLAGNTAVHSDMITWHDDEPLEVAALQLINTLFGVPQISVFLNDLAQEYLEMVKFYTEYWYCNKVLITEGKYKATNPLANYPIQNVSNGKKIIFGVHADYIVQLEESHKTIDILNAKMNENVVVRTTLDLGNYSYSIFNCRGKSIQEGQITLNKGITELYVPASGLVQLTKK</sequence>
<dbReference type="InterPro" id="IPR017853">
    <property type="entry name" value="GH"/>
</dbReference>
<evidence type="ECO:0000313" key="1">
    <source>
        <dbReference type="EMBL" id="MDT0622317.1"/>
    </source>
</evidence>
<dbReference type="Pfam" id="PF02065">
    <property type="entry name" value="Melibiase"/>
    <property type="match status" value="1"/>
</dbReference>
<dbReference type="Gene3D" id="3.20.20.70">
    <property type="entry name" value="Aldolase class I"/>
    <property type="match status" value="1"/>
</dbReference>